<feature type="domain" description="Enoyl reductase (ER)" evidence="3">
    <location>
        <begin position="44"/>
        <end position="361"/>
    </location>
</feature>
<dbReference type="Gene3D" id="3.40.50.720">
    <property type="entry name" value="NAD(P)-binding Rossmann-like Domain"/>
    <property type="match status" value="1"/>
</dbReference>
<dbReference type="SMART" id="SM00829">
    <property type="entry name" value="PKS_ER"/>
    <property type="match status" value="1"/>
</dbReference>
<dbReference type="NCBIfam" id="TIGR02824">
    <property type="entry name" value="quinone_pig3"/>
    <property type="match status" value="1"/>
</dbReference>
<sequence>IWQTRSNKHTNGPFHYVDASVTSFLNGFLYSTWMQYVAFTAGCGPDGLALQRTLLPALRSREVLIRNFATTVNRADTLQRRGLYPSPPGESAILGLDAAGIVEALAPDCTGSWKQGDRVMALLTGGGYAEYVAVPEDVLMAVSPGMPFTSAAAIPEVWLTAYQLLHVEGGLKRGDTVLIHAGGSGVGSAAVQLCLLAGCRPVITAGSQEKLDAARRLGAVAAFNYKTEDFSEKVLTFTEGRGVDLILDCVGASHYERNMKSIRIEGRWVLYGLLGGGTISGDIFSQMLRKRITITGTTLRARDLQYKKRVVDGFTRDVLPLFSKGASPAVKPLIDSVFPLAQAGEAHTRMEANLNTGKLVLQVRDEATGKSLHDEL</sequence>
<dbReference type="PANTHER" id="PTHR48106:SF18">
    <property type="entry name" value="QUINONE OXIDOREDUCTASE PIG3"/>
    <property type="match status" value="1"/>
</dbReference>
<accession>A0ABY7EI66</accession>
<dbReference type="InterPro" id="IPR013149">
    <property type="entry name" value="ADH-like_C"/>
</dbReference>
<dbReference type="Pfam" id="PF00107">
    <property type="entry name" value="ADH_zinc_N"/>
    <property type="match status" value="1"/>
</dbReference>
<dbReference type="InterPro" id="IPR014189">
    <property type="entry name" value="Quinone_OxRdtase_PIG3"/>
</dbReference>
<gene>
    <name evidence="4" type="ORF">MAR_016824</name>
</gene>
<evidence type="ECO:0000313" key="5">
    <source>
        <dbReference type="Proteomes" id="UP001164746"/>
    </source>
</evidence>
<evidence type="ECO:0000256" key="1">
    <source>
        <dbReference type="ARBA" id="ARBA00022857"/>
    </source>
</evidence>
<dbReference type="SUPFAM" id="SSF51735">
    <property type="entry name" value="NAD(P)-binding Rossmann-fold domains"/>
    <property type="match status" value="1"/>
</dbReference>
<dbReference type="InterPro" id="IPR013154">
    <property type="entry name" value="ADH-like_N"/>
</dbReference>
<name>A0ABY7EI66_MYAAR</name>
<dbReference type="InterPro" id="IPR011032">
    <property type="entry name" value="GroES-like_sf"/>
</dbReference>
<keyword evidence="1" id="KW-0521">NADP</keyword>
<dbReference type="InterPro" id="IPR020843">
    <property type="entry name" value="ER"/>
</dbReference>
<keyword evidence="5" id="KW-1185">Reference proteome</keyword>
<keyword evidence="2" id="KW-0560">Oxidoreductase</keyword>
<dbReference type="CDD" id="cd05276">
    <property type="entry name" value="p53_inducible_oxidoreductase"/>
    <property type="match status" value="1"/>
</dbReference>
<dbReference type="Pfam" id="PF08240">
    <property type="entry name" value="ADH_N"/>
    <property type="match status" value="1"/>
</dbReference>
<evidence type="ECO:0000259" key="3">
    <source>
        <dbReference type="SMART" id="SM00829"/>
    </source>
</evidence>
<protein>
    <submittedName>
        <fullName evidence="4">QORX-like protein</fullName>
    </submittedName>
</protein>
<reference evidence="4" key="1">
    <citation type="submission" date="2022-11" db="EMBL/GenBank/DDBJ databases">
        <title>Centuries of genome instability and evolution in soft-shell clam transmissible cancer (bioRxiv).</title>
        <authorList>
            <person name="Hart S.F.M."/>
            <person name="Yonemitsu M.A."/>
            <person name="Giersch R.M."/>
            <person name="Beal B.F."/>
            <person name="Arriagada G."/>
            <person name="Davis B.W."/>
            <person name="Ostrander E.A."/>
            <person name="Goff S.P."/>
            <person name="Metzger M.J."/>
        </authorList>
    </citation>
    <scope>NUCLEOTIDE SEQUENCE</scope>
    <source>
        <strain evidence="4">MELC-2E11</strain>
        <tissue evidence="4">Siphon/mantle</tissue>
    </source>
</reference>
<dbReference type="PANTHER" id="PTHR48106">
    <property type="entry name" value="QUINONE OXIDOREDUCTASE PIG3-RELATED"/>
    <property type="match status" value="1"/>
</dbReference>
<dbReference type="SUPFAM" id="SSF50129">
    <property type="entry name" value="GroES-like"/>
    <property type="match status" value="1"/>
</dbReference>
<dbReference type="Gene3D" id="3.90.180.10">
    <property type="entry name" value="Medium-chain alcohol dehydrogenases, catalytic domain"/>
    <property type="match status" value="1"/>
</dbReference>
<evidence type="ECO:0000313" key="4">
    <source>
        <dbReference type="EMBL" id="WAR06866.1"/>
    </source>
</evidence>
<feature type="non-terminal residue" evidence="4">
    <location>
        <position position="376"/>
    </location>
</feature>
<evidence type="ECO:0000256" key="2">
    <source>
        <dbReference type="ARBA" id="ARBA00023002"/>
    </source>
</evidence>
<organism evidence="4 5">
    <name type="scientific">Mya arenaria</name>
    <name type="common">Soft-shell clam</name>
    <dbReference type="NCBI Taxonomy" id="6604"/>
    <lineage>
        <taxon>Eukaryota</taxon>
        <taxon>Metazoa</taxon>
        <taxon>Spiralia</taxon>
        <taxon>Lophotrochozoa</taxon>
        <taxon>Mollusca</taxon>
        <taxon>Bivalvia</taxon>
        <taxon>Autobranchia</taxon>
        <taxon>Heteroconchia</taxon>
        <taxon>Euheterodonta</taxon>
        <taxon>Imparidentia</taxon>
        <taxon>Neoheterodontei</taxon>
        <taxon>Myida</taxon>
        <taxon>Myoidea</taxon>
        <taxon>Myidae</taxon>
        <taxon>Mya</taxon>
    </lineage>
</organism>
<proteinExistence type="predicted"/>
<dbReference type="Proteomes" id="UP001164746">
    <property type="component" value="Chromosome 6"/>
</dbReference>
<dbReference type="EMBL" id="CP111017">
    <property type="protein sequence ID" value="WAR06866.1"/>
    <property type="molecule type" value="Genomic_DNA"/>
</dbReference>
<dbReference type="InterPro" id="IPR036291">
    <property type="entry name" value="NAD(P)-bd_dom_sf"/>
</dbReference>